<dbReference type="Pfam" id="PF14842">
    <property type="entry name" value="FliG_N"/>
    <property type="match status" value="1"/>
</dbReference>
<feature type="domain" description="Flagellar motor switch protein FliG N-terminal" evidence="12">
    <location>
        <begin position="11"/>
        <end position="113"/>
    </location>
</feature>
<dbReference type="PRINTS" id="PR00954">
    <property type="entry name" value="FLGMOTORFLIG"/>
</dbReference>
<evidence type="ECO:0000256" key="2">
    <source>
        <dbReference type="ARBA" id="ARBA00004413"/>
    </source>
</evidence>
<dbReference type="EMBL" id="JACCFQ010000001">
    <property type="protein sequence ID" value="NYJ16893.1"/>
    <property type="molecule type" value="Genomic_DNA"/>
</dbReference>
<evidence type="ECO:0000259" key="11">
    <source>
        <dbReference type="Pfam" id="PF14841"/>
    </source>
</evidence>
<dbReference type="AlphaFoldDB" id="A0A7Z0E893"/>
<evidence type="ECO:0000256" key="6">
    <source>
        <dbReference type="ARBA" id="ARBA00022500"/>
    </source>
</evidence>
<dbReference type="InterPro" id="IPR011002">
    <property type="entry name" value="FliG_a-hlx"/>
</dbReference>
<dbReference type="NCBIfam" id="TIGR00207">
    <property type="entry name" value="fliG"/>
    <property type="match status" value="1"/>
</dbReference>
<keyword evidence="5" id="KW-1003">Cell membrane</keyword>
<dbReference type="GO" id="GO:0009425">
    <property type="term" value="C:bacterial-type flagellum basal body"/>
    <property type="evidence" value="ECO:0007669"/>
    <property type="project" value="UniProtKB-SubCell"/>
</dbReference>
<evidence type="ECO:0000256" key="5">
    <source>
        <dbReference type="ARBA" id="ARBA00022475"/>
    </source>
</evidence>
<keyword evidence="13" id="KW-0282">Flagellum</keyword>
<dbReference type="RefSeq" id="WP_179441731.1">
    <property type="nucleotide sequence ID" value="NZ_BAAALK010000002.1"/>
</dbReference>
<keyword evidence="13" id="KW-0969">Cilium</keyword>
<evidence type="ECO:0000259" key="10">
    <source>
        <dbReference type="Pfam" id="PF01706"/>
    </source>
</evidence>
<dbReference type="InterPro" id="IPR028263">
    <property type="entry name" value="FliG_N"/>
</dbReference>
<dbReference type="Pfam" id="PF01706">
    <property type="entry name" value="FliG_C"/>
    <property type="match status" value="1"/>
</dbReference>
<comment type="subcellular location">
    <subcellularLocation>
        <location evidence="1">Bacterial flagellum basal body</location>
    </subcellularLocation>
    <subcellularLocation>
        <location evidence="2">Cell membrane</location>
        <topology evidence="2">Peripheral membrane protein</topology>
        <orientation evidence="2">Cytoplasmic side</orientation>
    </subcellularLocation>
</comment>
<dbReference type="PANTHER" id="PTHR30534">
    <property type="entry name" value="FLAGELLAR MOTOR SWITCH PROTEIN FLIG"/>
    <property type="match status" value="1"/>
</dbReference>
<dbReference type="InterPro" id="IPR023087">
    <property type="entry name" value="Flg_Motor_Flig_C"/>
</dbReference>
<dbReference type="GO" id="GO:0003774">
    <property type="term" value="F:cytoskeletal motor activity"/>
    <property type="evidence" value="ECO:0007669"/>
    <property type="project" value="InterPro"/>
</dbReference>
<evidence type="ECO:0000256" key="3">
    <source>
        <dbReference type="ARBA" id="ARBA00010299"/>
    </source>
</evidence>
<keyword evidence="13" id="KW-0966">Cell projection</keyword>
<keyword evidence="8" id="KW-0472">Membrane</keyword>
<proteinExistence type="inferred from homology"/>
<dbReference type="InterPro" id="IPR000090">
    <property type="entry name" value="Flg_Motor_Flig"/>
</dbReference>
<keyword evidence="9" id="KW-0975">Bacterial flagellum</keyword>
<reference evidence="13 14" key="1">
    <citation type="submission" date="2020-07" db="EMBL/GenBank/DDBJ databases">
        <title>Sequencing the genomes of 1000 actinobacteria strains.</title>
        <authorList>
            <person name="Klenk H.-P."/>
        </authorList>
    </citation>
    <scope>NUCLEOTIDE SEQUENCE [LARGE SCALE GENOMIC DNA]</scope>
    <source>
        <strain evidence="13 14">DSM 15664</strain>
    </source>
</reference>
<keyword evidence="14" id="KW-1185">Reference proteome</keyword>
<name>A0A7Z0E893_9MICC</name>
<keyword evidence="7" id="KW-0283">Flagellar rotation</keyword>
<evidence type="ECO:0000256" key="1">
    <source>
        <dbReference type="ARBA" id="ARBA00004117"/>
    </source>
</evidence>
<feature type="domain" description="Flagellar motor switch protein FliG C-terminal" evidence="10">
    <location>
        <begin position="226"/>
        <end position="332"/>
    </location>
</feature>
<organism evidence="13 14">
    <name type="scientific">Nesterenkonia sandarakina</name>
    <dbReference type="NCBI Taxonomy" id="272918"/>
    <lineage>
        <taxon>Bacteria</taxon>
        <taxon>Bacillati</taxon>
        <taxon>Actinomycetota</taxon>
        <taxon>Actinomycetes</taxon>
        <taxon>Micrococcales</taxon>
        <taxon>Micrococcaceae</taxon>
        <taxon>Nesterenkonia</taxon>
    </lineage>
</organism>
<evidence type="ECO:0000256" key="4">
    <source>
        <dbReference type="ARBA" id="ARBA00021870"/>
    </source>
</evidence>
<protein>
    <recommendedName>
        <fullName evidence="4">Flagellar motor switch protein FliG</fullName>
    </recommendedName>
</protein>
<evidence type="ECO:0000256" key="8">
    <source>
        <dbReference type="ARBA" id="ARBA00023136"/>
    </source>
</evidence>
<evidence type="ECO:0000256" key="7">
    <source>
        <dbReference type="ARBA" id="ARBA00022779"/>
    </source>
</evidence>
<gene>
    <name evidence="13" type="ORF">HNR11_001427</name>
</gene>
<comment type="caution">
    <text evidence="13">The sequence shown here is derived from an EMBL/GenBank/DDBJ whole genome shotgun (WGS) entry which is preliminary data.</text>
</comment>
<evidence type="ECO:0000259" key="12">
    <source>
        <dbReference type="Pfam" id="PF14842"/>
    </source>
</evidence>
<dbReference type="InterPro" id="IPR032779">
    <property type="entry name" value="FliG_M"/>
</dbReference>
<dbReference type="PANTHER" id="PTHR30534:SF0">
    <property type="entry name" value="FLAGELLAR MOTOR SWITCH PROTEIN FLIG"/>
    <property type="match status" value="1"/>
</dbReference>
<dbReference type="GO" id="GO:0006935">
    <property type="term" value="P:chemotaxis"/>
    <property type="evidence" value="ECO:0007669"/>
    <property type="project" value="UniProtKB-KW"/>
</dbReference>
<evidence type="ECO:0000256" key="9">
    <source>
        <dbReference type="ARBA" id="ARBA00023143"/>
    </source>
</evidence>
<accession>A0A7Z0E893</accession>
<sequence length="343" mass="37167">MSGTPSDELALTGTQKVALVLMQMDRSQASEVLRHFSEFEADEVIAEIVRLRRVDRSVAEDVVSDVFAAISSGAPLPRGGRDFAAGLLHDTFGSEQAEVVMNRLASSMAGKSFEFLESVDPQQIAVLLDDELAQTVALVLAHLRPDIASAVLAGVEPARRTDVATSLATMGPASPEAVRTVADVLKTRMGASVTPSAPLAAVGGIEPLVEIINRSSVAVEKELLASLSSRNHELAEEVKSRMLTFADLVRFDRRDVQRVLRGIDATRLALALKGAAENVERTIKENITERTREVLDQEMRSLGPVRVSQVDEARADIVRAIRELEAQGEISIQRVEEEETLVV</sequence>
<dbReference type="Pfam" id="PF14841">
    <property type="entry name" value="FliG_M"/>
    <property type="match status" value="1"/>
</dbReference>
<dbReference type="Gene3D" id="1.10.220.30">
    <property type="match status" value="3"/>
</dbReference>
<dbReference type="GO" id="GO:0071973">
    <property type="term" value="P:bacterial-type flagellum-dependent cell motility"/>
    <property type="evidence" value="ECO:0007669"/>
    <property type="project" value="InterPro"/>
</dbReference>
<feature type="domain" description="Flagellar motor switch protein FliG middle" evidence="11">
    <location>
        <begin position="121"/>
        <end position="192"/>
    </location>
</feature>
<dbReference type="GO" id="GO:0005886">
    <property type="term" value="C:plasma membrane"/>
    <property type="evidence" value="ECO:0007669"/>
    <property type="project" value="UniProtKB-SubCell"/>
</dbReference>
<comment type="similarity">
    <text evidence="3">Belongs to the FliG family.</text>
</comment>
<keyword evidence="6" id="KW-0145">Chemotaxis</keyword>
<dbReference type="Proteomes" id="UP000560069">
    <property type="component" value="Unassembled WGS sequence"/>
</dbReference>
<dbReference type="SUPFAM" id="SSF48029">
    <property type="entry name" value="FliG"/>
    <property type="match status" value="2"/>
</dbReference>
<evidence type="ECO:0000313" key="13">
    <source>
        <dbReference type="EMBL" id="NYJ16893.1"/>
    </source>
</evidence>
<evidence type="ECO:0000313" key="14">
    <source>
        <dbReference type="Proteomes" id="UP000560069"/>
    </source>
</evidence>